<dbReference type="SUPFAM" id="SSF56112">
    <property type="entry name" value="Protein kinase-like (PK-like)"/>
    <property type="match status" value="1"/>
</dbReference>
<organism evidence="1 2">
    <name type="scientific">Pseudomonas zhanjiangensis</name>
    <dbReference type="NCBI Taxonomy" id="3239015"/>
    <lineage>
        <taxon>Bacteria</taxon>
        <taxon>Pseudomonadati</taxon>
        <taxon>Pseudomonadota</taxon>
        <taxon>Gammaproteobacteria</taxon>
        <taxon>Pseudomonadales</taxon>
        <taxon>Pseudomonadaceae</taxon>
        <taxon>Pseudomonas</taxon>
    </lineage>
</organism>
<dbReference type="InterPro" id="IPR011009">
    <property type="entry name" value="Kinase-like_dom_sf"/>
</dbReference>
<accession>A0ABV3YUT1</accession>
<sequence length="244" mass="28076">MSAQLTTAPGGDTDGVFARWWQLRGEWVEAPNRRRGGESGVQRLRDKADRLLYIKRQVGHLYRSWRRPLGRPTVLRELEAMQALEQLGIRVPRLVYAGAQKRAGQWRALLVSEALHGFVSLEQWYADAAASESALRQPMLRQPMLRQPVLRQLALVLSRLHRAGWRHGCLYPKHIFIRPGTGAAGDGVEVALLDLEKCRRYWSASTAARRDMAQLHRHRAGMPDADWRRLVDYYQLFTEYPDET</sequence>
<keyword evidence="2" id="KW-1185">Reference proteome</keyword>
<proteinExistence type="predicted"/>
<evidence type="ECO:0000313" key="1">
    <source>
        <dbReference type="EMBL" id="MEX6502325.1"/>
    </source>
</evidence>
<dbReference type="InterPro" id="IPR027023">
    <property type="entry name" value="Put_LipoPS_kinase_InaA"/>
</dbReference>
<keyword evidence="1" id="KW-0418">Kinase</keyword>
<dbReference type="RefSeq" id="WP_369287296.1">
    <property type="nucleotide sequence ID" value="NZ_JBFTEG010000006.1"/>
</dbReference>
<protein>
    <submittedName>
        <fullName evidence="1">Lipopolysaccharide kinase InaA family protein</fullName>
    </submittedName>
</protein>
<dbReference type="Pfam" id="PF06293">
    <property type="entry name" value="Kdo"/>
    <property type="match status" value="1"/>
</dbReference>
<dbReference type="PIRSF" id="PIRSF026326">
    <property type="entry name" value="InaA"/>
    <property type="match status" value="1"/>
</dbReference>
<dbReference type="GO" id="GO:0016301">
    <property type="term" value="F:kinase activity"/>
    <property type="evidence" value="ECO:0007669"/>
    <property type="project" value="UniProtKB-KW"/>
</dbReference>
<keyword evidence="1" id="KW-0808">Transferase</keyword>
<evidence type="ECO:0000313" key="2">
    <source>
        <dbReference type="Proteomes" id="UP001560296"/>
    </source>
</evidence>
<name>A0ABV3YUT1_9PSED</name>
<reference evidence="1 2" key="1">
    <citation type="submission" date="2024-07" db="EMBL/GenBank/DDBJ databases">
        <authorList>
            <person name="Li M."/>
        </authorList>
    </citation>
    <scope>NUCLEOTIDE SEQUENCE [LARGE SCALE GENOMIC DNA]</scope>
    <source>
        <strain evidence="1 2">25A3E</strain>
    </source>
</reference>
<dbReference type="EMBL" id="JBFTEG010000006">
    <property type="protein sequence ID" value="MEX6502325.1"/>
    <property type="molecule type" value="Genomic_DNA"/>
</dbReference>
<gene>
    <name evidence="1" type="ORF">AB5S05_09655</name>
</gene>
<dbReference type="Proteomes" id="UP001560296">
    <property type="component" value="Unassembled WGS sequence"/>
</dbReference>
<comment type="caution">
    <text evidence="1">The sequence shown here is derived from an EMBL/GenBank/DDBJ whole genome shotgun (WGS) entry which is preliminary data.</text>
</comment>